<evidence type="ECO:0000256" key="1">
    <source>
        <dbReference type="PROSITE-ProRule" id="PRU00047"/>
    </source>
</evidence>
<keyword evidence="5" id="KW-1185">Reference proteome</keyword>
<dbReference type="InterPro" id="IPR036875">
    <property type="entry name" value="Znf_CCHC_sf"/>
</dbReference>
<accession>A0AAW1H817</accession>
<name>A0AAW1H817_SAPOF</name>
<dbReference type="PROSITE" id="PS50158">
    <property type="entry name" value="ZF_CCHC"/>
    <property type="match status" value="1"/>
</dbReference>
<keyword evidence="1" id="KW-0479">Metal-binding</keyword>
<reference evidence="4" key="1">
    <citation type="submission" date="2024-03" db="EMBL/GenBank/DDBJ databases">
        <title>WGS assembly of Saponaria officinalis var. Norfolk2.</title>
        <authorList>
            <person name="Jenkins J."/>
            <person name="Shu S."/>
            <person name="Grimwood J."/>
            <person name="Barry K."/>
            <person name="Goodstein D."/>
            <person name="Schmutz J."/>
            <person name="Leebens-Mack J."/>
            <person name="Osbourn A."/>
        </authorList>
    </citation>
    <scope>NUCLEOTIDE SEQUENCE [LARGE SCALE GENOMIC DNA]</scope>
    <source>
        <strain evidence="4">JIC</strain>
    </source>
</reference>
<evidence type="ECO:0000313" key="4">
    <source>
        <dbReference type="EMBL" id="KAK9672185.1"/>
    </source>
</evidence>
<dbReference type="EMBL" id="JBDFQZ010000012">
    <property type="protein sequence ID" value="KAK9672185.1"/>
    <property type="molecule type" value="Genomic_DNA"/>
</dbReference>
<organism evidence="4 5">
    <name type="scientific">Saponaria officinalis</name>
    <name type="common">Common soapwort</name>
    <name type="synonym">Lychnis saponaria</name>
    <dbReference type="NCBI Taxonomy" id="3572"/>
    <lineage>
        <taxon>Eukaryota</taxon>
        <taxon>Viridiplantae</taxon>
        <taxon>Streptophyta</taxon>
        <taxon>Embryophyta</taxon>
        <taxon>Tracheophyta</taxon>
        <taxon>Spermatophyta</taxon>
        <taxon>Magnoliopsida</taxon>
        <taxon>eudicotyledons</taxon>
        <taxon>Gunneridae</taxon>
        <taxon>Pentapetalae</taxon>
        <taxon>Caryophyllales</taxon>
        <taxon>Caryophyllaceae</taxon>
        <taxon>Caryophylleae</taxon>
        <taxon>Saponaria</taxon>
    </lineage>
</organism>
<dbReference type="Pfam" id="PF00098">
    <property type="entry name" value="zf-CCHC"/>
    <property type="match status" value="1"/>
</dbReference>
<keyword evidence="1" id="KW-0863">Zinc-finger</keyword>
<feature type="compositionally biased region" description="Low complexity" evidence="2">
    <location>
        <begin position="53"/>
        <end position="63"/>
    </location>
</feature>
<evidence type="ECO:0000256" key="2">
    <source>
        <dbReference type="SAM" id="MobiDB-lite"/>
    </source>
</evidence>
<keyword evidence="1" id="KW-0862">Zinc</keyword>
<comment type="caution">
    <text evidence="4">The sequence shown here is derived from an EMBL/GenBank/DDBJ whole genome shotgun (WGS) entry which is preliminary data.</text>
</comment>
<dbReference type="Gene3D" id="4.10.60.10">
    <property type="entry name" value="Zinc finger, CCHC-type"/>
    <property type="match status" value="1"/>
</dbReference>
<feature type="compositionally biased region" description="Basic residues" evidence="2">
    <location>
        <begin position="42"/>
        <end position="52"/>
    </location>
</feature>
<evidence type="ECO:0000259" key="3">
    <source>
        <dbReference type="PROSITE" id="PS50158"/>
    </source>
</evidence>
<dbReference type="SMART" id="SM00343">
    <property type="entry name" value="ZnF_C2HC"/>
    <property type="match status" value="1"/>
</dbReference>
<gene>
    <name evidence="4" type="ORF">RND81_12G082800</name>
</gene>
<dbReference type="GO" id="GO:0003676">
    <property type="term" value="F:nucleic acid binding"/>
    <property type="evidence" value="ECO:0007669"/>
    <property type="project" value="InterPro"/>
</dbReference>
<dbReference type="GO" id="GO:0008270">
    <property type="term" value="F:zinc ion binding"/>
    <property type="evidence" value="ECO:0007669"/>
    <property type="project" value="UniProtKB-KW"/>
</dbReference>
<feature type="region of interest" description="Disordered" evidence="2">
    <location>
        <begin position="38"/>
        <end position="68"/>
    </location>
</feature>
<dbReference type="AlphaFoldDB" id="A0AAW1H817"/>
<sequence length="108" mass="12168">MNKMDCDLHDLMNMLIDYENQIASGNVQVSGSVNVVSSSYKGKWKGKKKPKKGPLAPKGSLSKSKGKKAVVDQSEAECFFCKKKGHWKRNCPEYMATPKDKKQWSKNQ</sequence>
<dbReference type="Proteomes" id="UP001443914">
    <property type="component" value="Unassembled WGS sequence"/>
</dbReference>
<dbReference type="SUPFAM" id="SSF57756">
    <property type="entry name" value="Retrovirus zinc finger-like domains"/>
    <property type="match status" value="1"/>
</dbReference>
<protein>
    <recommendedName>
        <fullName evidence="3">CCHC-type domain-containing protein</fullName>
    </recommendedName>
</protein>
<feature type="domain" description="CCHC-type" evidence="3">
    <location>
        <begin position="78"/>
        <end position="93"/>
    </location>
</feature>
<dbReference type="InterPro" id="IPR001878">
    <property type="entry name" value="Znf_CCHC"/>
</dbReference>
<evidence type="ECO:0000313" key="5">
    <source>
        <dbReference type="Proteomes" id="UP001443914"/>
    </source>
</evidence>
<proteinExistence type="predicted"/>